<evidence type="ECO:0000256" key="4">
    <source>
        <dbReference type="ARBA" id="ARBA00022679"/>
    </source>
</evidence>
<feature type="transmembrane region" description="Helical" evidence="9">
    <location>
        <begin position="25"/>
        <end position="44"/>
    </location>
</feature>
<name>A0A4R1HHF0_PSEEN</name>
<comment type="caution">
    <text evidence="12">The sequence shown here is derived from an EMBL/GenBank/DDBJ whole genome shotgun (WGS) entry which is preliminary data.</text>
</comment>
<feature type="domain" description="Histidine kinase/HSP90-like ATPase" evidence="10">
    <location>
        <begin position="298"/>
        <end position="386"/>
    </location>
</feature>
<feature type="transmembrane region" description="Helical" evidence="9">
    <location>
        <begin position="51"/>
        <end position="73"/>
    </location>
</feature>
<evidence type="ECO:0000313" key="13">
    <source>
        <dbReference type="Proteomes" id="UP000295560"/>
    </source>
</evidence>
<keyword evidence="9" id="KW-1133">Transmembrane helix</keyword>
<keyword evidence="6 12" id="KW-0418">Kinase</keyword>
<dbReference type="GO" id="GO:0046983">
    <property type="term" value="F:protein dimerization activity"/>
    <property type="evidence" value="ECO:0007669"/>
    <property type="project" value="InterPro"/>
</dbReference>
<dbReference type="Proteomes" id="UP000295560">
    <property type="component" value="Unassembled WGS sequence"/>
</dbReference>
<dbReference type="InterPro" id="IPR003594">
    <property type="entry name" value="HATPase_dom"/>
</dbReference>
<dbReference type="EMBL" id="SMFZ01000002">
    <property type="protein sequence ID" value="TCK19865.1"/>
    <property type="molecule type" value="Genomic_DNA"/>
</dbReference>
<keyword evidence="13" id="KW-1185">Reference proteome</keyword>
<dbReference type="SUPFAM" id="SSF55874">
    <property type="entry name" value="ATPase domain of HSP90 chaperone/DNA topoisomerase II/histidine kinase"/>
    <property type="match status" value="1"/>
</dbReference>
<keyword evidence="5" id="KW-0547">Nucleotide-binding</keyword>
<evidence type="ECO:0000256" key="1">
    <source>
        <dbReference type="ARBA" id="ARBA00000085"/>
    </source>
</evidence>
<sequence>MPCPTVTHVPAATRPSWWGGVPRTLALPAVVAFLTFGSTAFAALRQPYARPLDVLGVVLLVIGPAALVVRRAYPREVVVLAAAAVVVWFGLGYPGSPMPAAAVIALFGATVAGHHHVAAITAATSIAVLAVWTYVAGGTVSWPGVLIVLAWLTVVVAAGVLWRFRRERREQVRAALAEEQRRKAGEERLRIAQELHDVLGHHVSLINVQAGVALFLLDDDPEQARTALAEIKRSSRDLLREMRSTLGVLRGVDAAAPHQPTPGLDRLDALLDDVRAAGLEVTLRTAGDTRPLPTGVDLAAYRIVQESLTNTRRHAGASTATVLIGYRDRELELRVDDDGTGPPAVETTGGNGLLGMTERAHALGGTLEAGAGPDGGYRVRARLPLPEPAEAVVETGDATVRR</sequence>
<dbReference type="GO" id="GO:0016020">
    <property type="term" value="C:membrane"/>
    <property type="evidence" value="ECO:0007669"/>
    <property type="project" value="InterPro"/>
</dbReference>
<evidence type="ECO:0000259" key="10">
    <source>
        <dbReference type="Pfam" id="PF02518"/>
    </source>
</evidence>
<keyword evidence="3" id="KW-0597">Phosphoprotein</keyword>
<evidence type="ECO:0000256" key="7">
    <source>
        <dbReference type="ARBA" id="ARBA00022840"/>
    </source>
</evidence>
<evidence type="ECO:0000256" key="6">
    <source>
        <dbReference type="ARBA" id="ARBA00022777"/>
    </source>
</evidence>
<feature type="transmembrane region" description="Helical" evidence="9">
    <location>
        <begin position="79"/>
        <end position="109"/>
    </location>
</feature>
<evidence type="ECO:0000259" key="11">
    <source>
        <dbReference type="Pfam" id="PF07730"/>
    </source>
</evidence>
<dbReference type="PANTHER" id="PTHR24421:SF10">
    <property type="entry name" value="NITRATE_NITRITE SENSOR PROTEIN NARQ"/>
    <property type="match status" value="1"/>
</dbReference>
<proteinExistence type="predicted"/>
<gene>
    <name evidence="12" type="ORF">EV378_3808</name>
</gene>
<comment type="catalytic activity">
    <reaction evidence="1">
        <text>ATP + protein L-histidine = ADP + protein N-phospho-L-histidine.</text>
        <dbReference type="EC" id="2.7.13.3"/>
    </reaction>
</comment>
<dbReference type="Pfam" id="PF07730">
    <property type="entry name" value="HisKA_3"/>
    <property type="match status" value="1"/>
</dbReference>
<feature type="transmembrane region" description="Helical" evidence="9">
    <location>
        <begin position="116"/>
        <end position="135"/>
    </location>
</feature>
<dbReference type="PANTHER" id="PTHR24421">
    <property type="entry name" value="NITRATE/NITRITE SENSOR PROTEIN NARX-RELATED"/>
    <property type="match status" value="1"/>
</dbReference>
<dbReference type="AlphaFoldDB" id="A0A4R1HHF0"/>
<dbReference type="Pfam" id="PF02518">
    <property type="entry name" value="HATPase_c"/>
    <property type="match status" value="1"/>
</dbReference>
<keyword evidence="8" id="KW-0902">Two-component regulatory system</keyword>
<evidence type="ECO:0000256" key="3">
    <source>
        <dbReference type="ARBA" id="ARBA00022553"/>
    </source>
</evidence>
<organism evidence="12 13">
    <name type="scientific">Pseudonocardia endophytica</name>
    <dbReference type="NCBI Taxonomy" id="401976"/>
    <lineage>
        <taxon>Bacteria</taxon>
        <taxon>Bacillati</taxon>
        <taxon>Actinomycetota</taxon>
        <taxon>Actinomycetes</taxon>
        <taxon>Pseudonocardiales</taxon>
        <taxon>Pseudonocardiaceae</taxon>
        <taxon>Pseudonocardia</taxon>
    </lineage>
</organism>
<evidence type="ECO:0000256" key="9">
    <source>
        <dbReference type="SAM" id="Phobius"/>
    </source>
</evidence>
<keyword evidence="4" id="KW-0808">Transferase</keyword>
<dbReference type="InterPro" id="IPR011712">
    <property type="entry name" value="Sig_transdc_His_kin_sub3_dim/P"/>
</dbReference>
<keyword evidence="7" id="KW-0067">ATP-binding</keyword>
<evidence type="ECO:0000313" key="12">
    <source>
        <dbReference type="EMBL" id="TCK19865.1"/>
    </source>
</evidence>
<dbReference type="CDD" id="cd16917">
    <property type="entry name" value="HATPase_UhpB-NarQ-NarX-like"/>
    <property type="match status" value="1"/>
</dbReference>
<feature type="transmembrane region" description="Helical" evidence="9">
    <location>
        <begin position="141"/>
        <end position="164"/>
    </location>
</feature>
<feature type="domain" description="Signal transduction histidine kinase subgroup 3 dimerisation and phosphoacceptor" evidence="11">
    <location>
        <begin position="187"/>
        <end position="251"/>
    </location>
</feature>
<evidence type="ECO:0000256" key="8">
    <source>
        <dbReference type="ARBA" id="ARBA00023012"/>
    </source>
</evidence>
<evidence type="ECO:0000256" key="5">
    <source>
        <dbReference type="ARBA" id="ARBA00022741"/>
    </source>
</evidence>
<dbReference type="InterPro" id="IPR050482">
    <property type="entry name" value="Sensor_HK_TwoCompSys"/>
</dbReference>
<dbReference type="InterPro" id="IPR036890">
    <property type="entry name" value="HATPase_C_sf"/>
</dbReference>
<keyword evidence="9" id="KW-0472">Membrane</keyword>
<evidence type="ECO:0000256" key="2">
    <source>
        <dbReference type="ARBA" id="ARBA00012438"/>
    </source>
</evidence>
<accession>A0A4R1HHF0</accession>
<protein>
    <recommendedName>
        <fullName evidence="2">histidine kinase</fullName>
        <ecNumber evidence="2">2.7.13.3</ecNumber>
    </recommendedName>
</protein>
<dbReference type="Gene3D" id="1.20.5.1930">
    <property type="match status" value="1"/>
</dbReference>
<dbReference type="EC" id="2.7.13.3" evidence="2"/>
<dbReference type="GO" id="GO:0005524">
    <property type="term" value="F:ATP binding"/>
    <property type="evidence" value="ECO:0007669"/>
    <property type="project" value="UniProtKB-KW"/>
</dbReference>
<reference evidence="12 13" key="1">
    <citation type="submission" date="2019-03" db="EMBL/GenBank/DDBJ databases">
        <title>Sequencing the genomes of 1000 actinobacteria strains.</title>
        <authorList>
            <person name="Klenk H.-P."/>
        </authorList>
    </citation>
    <scope>NUCLEOTIDE SEQUENCE [LARGE SCALE GENOMIC DNA]</scope>
    <source>
        <strain evidence="12 13">DSM 44969</strain>
    </source>
</reference>
<dbReference type="GO" id="GO:0000155">
    <property type="term" value="F:phosphorelay sensor kinase activity"/>
    <property type="evidence" value="ECO:0007669"/>
    <property type="project" value="InterPro"/>
</dbReference>
<keyword evidence="9" id="KW-0812">Transmembrane</keyword>
<dbReference type="Gene3D" id="3.30.565.10">
    <property type="entry name" value="Histidine kinase-like ATPase, C-terminal domain"/>
    <property type="match status" value="1"/>
</dbReference>